<gene>
    <name evidence="4" type="ORF">WJX72_007187</name>
</gene>
<evidence type="ECO:0000256" key="1">
    <source>
        <dbReference type="ARBA" id="ARBA00006801"/>
    </source>
</evidence>
<evidence type="ECO:0000313" key="5">
    <source>
        <dbReference type="Proteomes" id="UP001489004"/>
    </source>
</evidence>
<dbReference type="GO" id="GO:0045905">
    <property type="term" value="P:positive regulation of translational termination"/>
    <property type="evidence" value="ECO:0007669"/>
    <property type="project" value="TreeGrafter"/>
</dbReference>
<dbReference type="InterPro" id="IPR003347">
    <property type="entry name" value="JmjC_dom"/>
</dbReference>
<dbReference type="SUPFAM" id="SSF51197">
    <property type="entry name" value="Clavaminate synthase-like"/>
    <property type="match status" value="1"/>
</dbReference>
<comment type="caution">
    <text evidence="4">The sequence shown here is derived from an EMBL/GenBank/DDBJ whole genome shotgun (WGS) entry which is preliminary data.</text>
</comment>
<accession>A0AAW1Q7R5</accession>
<protein>
    <recommendedName>
        <fullName evidence="3">JmjC domain-containing protein</fullName>
    </recommendedName>
</protein>
<name>A0AAW1Q7R5_9CHLO</name>
<dbReference type="GO" id="GO:0005737">
    <property type="term" value="C:cytoplasm"/>
    <property type="evidence" value="ECO:0007669"/>
    <property type="project" value="TreeGrafter"/>
</dbReference>
<dbReference type="PANTHER" id="PTHR12480">
    <property type="entry name" value="ARGININE DEMETHYLASE AND LYSYL-HYDROXYLASE JMJD"/>
    <property type="match status" value="1"/>
</dbReference>
<dbReference type="PANTHER" id="PTHR12480:SF6">
    <property type="entry name" value="2-OXOGLUTARATE AND IRON-DEPENDENT OXYGENASE JMJD4"/>
    <property type="match status" value="1"/>
</dbReference>
<evidence type="ECO:0000313" key="4">
    <source>
        <dbReference type="EMBL" id="KAK9816935.1"/>
    </source>
</evidence>
<dbReference type="GO" id="GO:0043565">
    <property type="term" value="F:sequence-specific DNA binding"/>
    <property type="evidence" value="ECO:0007669"/>
    <property type="project" value="TreeGrafter"/>
</dbReference>
<dbReference type="Proteomes" id="UP001489004">
    <property type="component" value="Unassembled WGS sequence"/>
</dbReference>
<dbReference type="EMBL" id="JALJOR010000005">
    <property type="protein sequence ID" value="KAK9816935.1"/>
    <property type="molecule type" value="Genomic_DNA"/>
</dbReference>
<dbReference type="GO" id="GO:0016706">
    <property type="term" value="F:2-oxoglutarate-dependent dioxygenase activity"/>
    <property type="evidence" value="ECO:0007669"/>
    <property type="project" value="TreeGrafter"/>
</dbReference>
<dbReference type="PROSITE" id="PS51184">
    <property type="entry name" value="JMJC"/>
    <property type="match status" value="1"/>
</dbReference>
<sequence length="536" mass="59907">MPADLTEQVSEATLRSLLTCKDKPQATEGDPALARCLKIAAHVFNAWTGCGARPAGLADRFLDGSIDVLESFVRSSPQPSEQNDRLDSPDALLRTSPGSTRREVRDSRPAGLPQLEVRQAAELSYDAFVHEYMAPNRPVLIQSAANDWKAMRDWVTADGGVDIDFFEAQFGSAHVWVTDTGRQHSGCGSRRDMTVAEFAQYWRRFQAGQERDILYLKDWHFANEFPGYKAYQLPHYFREDWLNEYYDMRQSAARTAPAAPAHECGDGATEAAGEPSRRQADIVTSDYRFVYLGPKGTWTPLHADVLRSYSWSTNVCGRKRWLLLPPQHTHLLYDRFGREMAPDFGLGPETACADVLQQFPNLERAAQLVIECIQEPGDTIFVPSGWHHTVENLADTLSINHNWLNGYNIHWGWELLQREYQEAAEAIEDCRPMCEPAEFEGLVQRNLAANCGLDYRSMADFVGAIAQRELAAIRRPGGPLPQLLAHAFNLQRAGFVLKGLAEAMARSQCASGGAIEFGWIPGGSSDDSRRAMQLVQ</sequence>
<dbReference type="Pfam" id="PF13621">
    <property type="entry name" value="Cupin_8"/>
    <property type="match status" value="1"/>
</dbReference>
<proteinExistence type="inferred from homology"/>
<dbReference type="InterPro" id="IPR050910">
    <property type="entry name" value="JMJD6_ArgDemeth/LysHydrox"/>
</dbReference>
<comment type="similarity">
    <text evidence="1">Belongs to the JARID1 histone demethylase family.</text>
</comment>
<dbReference type="GO" id="GO:0005634">
    <property type="term" value="C:nucleus"/>
    <property type="evidence" value="ECO:0007669"/>
    <property type="project" value="TreeGrafter"/>
</dbReference>
<feature type="region of interest" description="Disordered" evidence="2">
    <location>
        <begin position="257"/>
        <end position="278"/>
    </location>
</feature>
<dbReference type="InterPro" id="IPR041667">
    <property type="entry name" value="Cupin_8"/>
</dbReference>
<organism evidence="4 5">
    <name type="scientific">[Myrmecia] bisecta</name>
    <dbReference type="NCBI Taxonomy" id="41462"/>
    <lineage>
        <taxon>Eukaryota</taxon>
        <taxon>Viridiplantae</taxon>
        <taxon>Chlorophyta</taxon>
        <taxon>core chlorophytes</taxon>
        <taxon>Trebouxiophyceae</taxon>
        <taxon>Trebouxiales</taxon>
        <taxon>Trebouxiaceae</taxon>
        <taxon>Myrmecia</taxon>
    </lineage>
</organism>
<feature type="region of interest" description="Disordered" evidence="2">
    <location>
        <begin position="74"/>
        <end position="112"/>
    </location>
</feature>
<keyword evidence="5" id="KW-1185">Reference proteome</keyword>
<reference evidence="4 5" key="1">
    <citation type="journal article" date="2024" name="Nat. Commun.">
        <title>Phylogenomics reveals the evolutionary origins of lichenization in chlorophyte algae.</title>
        <authorList>
            <person name="Puginier C."/>
            <person name="Libourel C."/>
            <person name="Otte J."/>
            <person name="Skaloud P."/>
            <person name="Haon M."/>
            <person name="Grisel S."/>
            <person name="Petersen M."/>
            <person name="Berrin J.G."/>
            <person name="Delaux P.M."/>
            <person name="Dal Grande F."/>
            <person name="Keller J."/>
        </authorList>
    </citation>
    <scope>NUCLEOTIDE SEQUENCE [LARGE SCALE GENOMIC DNA]</scope>
    <source>
        <strain evidence="4 5">SAG 2043</strain>
    </source>
</reference>
<dbReference type="Gene3D" id="2.60.120.650">
    <property type="entry name" value="Cupin"/>
    <property type="match status" value="1"/>
</dbReference>
<dbReference type="SMART" id="SM00558">
    <property type="entry name" value="JmjC"/>
    <property type="match status" value="1"/>
</dbReference>
<evidence type="ECO:0000259" key="3">
    <source>
        <dbReference type="PROSITE" id="PS51184"/>
    </source>
</evidence>
<feature type="domain" description="JmjC" evidence="3">
    <location>
        <begin position="222"/>
        <end position="420"/>
    </location>
</feature>
<evidence type="ECO:0000256" key="2">
    <source>
        <dbReference type="SAM" id="MobiDB-lite"/>
    </source>
</evidence>
<dbReference type="AlphaFoldDB" id="A0AAW1Q7R5"/>